<protein>
    <submittedName>
        <fullName evidence="2">Polysaccharide pyruvyl transferase</fullName>
    </submittedName>
</protein>
<comment type="caution">
    <text evidence="2">The sequence shown here is derived from an EMBL/GenBank/DDBJ whole genome shotgun (WGS) entry which is preliminary data.</text>
</comment>
<evidence type="ECO:0000313" key="2">
    <source>
        <dbReference type="EMBL" id="PRR84087.1"/>
    </source>
</evidence>
<dbReference type="AlphaFoldDB" id="A0A2T0BJQ9"/>
<dbReference type="RefSeq" id="WP_106058427.1">
    <property type="nucleotide sequence ID" value="NZ_PVXQ01000003.1"/>
</dbReference>
<dbReference type="OrthoDB" id="9799278at2"/>
<keyword evidence="2" id="KW-0808">Transferase</keyword>
<sequence>MKIKTITCHFVHNYGAILQAYALSKHISNILPDSEVEIIDYRPPYLENPHKIFNVGDSRYRKNIVLKTLYRVRVFPYRYATTKNFKDFIKKYLPLTDNRYHTYKELLNNPPIADKYICGSDQIWNYREENGKDPAFYLNFVKTGKKIAYAPSFAVSEINEDETNMVKRYLKDFKDLSIREQAGVEILNSLGYKNVPRVIDPVYLLNASEWREIESPLSYKDYILIYKIENNNAIYECARKLARKHNLKIIEVGFSAKIDVDIDKYLCGVSPSEFLYLLDNARYVVTNSFHGVSFSIIFEKQFITIKRSKTNSRIEGILKICNLENRTYDENNDINEFEDIINYSEVNDGLQKEINYSREYLMKVLK</sequence>
<name>A0A2T0BJQ9_9CLOT</name>
<proteinExistence type="predicted"/>
<evidence type="ECO:0000313" key="3">
    <source>
        <dbReference type="Proteomes" id="UP000239471"/>
    </source>
</evidence>
<dbReference type="EMBL" id="PVXQ01000003">
    <property type="protein sequence ID" value="PRR84087.1"/>
    <property type="molecule type" value="Genomic_DNA"/>
</dbReference>
<keyword evidence="3" id="KW-1185">Reference proteome</keyword>
<dbReference type="GO" id="GO:0016740">
    <property type="term" value="F:transferase activity"/>
    <property type="evidence" value="ECO:0007669"/>
    <property type="project" value="UniProtKB-KW"/>
</dbReference>
<evidence type="ECO:0000259" key="1">
    <source>
        <dbReference type="Pfam" id="PF04230"/>
    </source>
</evidence>
<dbReference type="InterPro" id="IPR007345">
    <property type="entry name" value="Polysacch_pyruvyl_Trfase"/>
</dbReference>
<gene>
    <name evidence="2" type="ORF">CLVI_03850</name>
</gene>
<feature type="domain" description="Polysaccharide pyruvyl transferase" evidence="1">
    <location>
        <begin position="13"/>
        <end position="306"/>
    </location>
</feature>
<dbReference type="Pfam" id="PF04230">
    <property type="entry name" value="PS_pyruv_trans"/>
    <property type="match status" value="1"/>
</dbReference>
<dbReference type="Proteomes" id="UP000239471">
    <property type="component" value="Unassembled WGS sequence"/>
</dbReference>
<reference evidence="2 3" key="1">
    <citation type="submission" date="2018-03" db="EMBL/GenBank/DDBJ databases">
        <title>Genome sequence of Clostridium vincentii DSM 10228.</title>
        <authorList>
            <person name="Poehlein A."/>
            <person name="Daniel R."/>
        </authorList>
    </citation>
    <scope>NUCLEOTIDE SEQUENCE [LARGE SCALE GENOMIC DNA]</scope>
    <source>
        <strain evidence="2 3">DSM 10228</strain>
    </source>
</reference>
<organism evidence="2 3">
    <name type="scientific">Clostridium vincentii</name>
    <dbReference type="NCBI Taxonomy" id="52704"/>
    <lineage>
        <taxon>Bacteria</taxon>
        <taxon>Bacillati</taxon>
        <taxon>Bacillota</taxon>
        <taxon>Clostridia</taxon>
        <taxon>Eubacteriales</taxon>
        <taxon>Clostridiaceae</taxon>
        <taxon>Clostridium</taxon>
    </lineage>
</organism>
<accession>A0A2T0BJQ9</accession>